<proteinExistence type="predicted"/>
<dbReference type="InterPro" id="IPR036890">
    <property type="entry name" value="HATPase_C_sf"/>
</dbReference>
<evidence type="ECO:0000313" key="4">
    <source>
        <dbReference type="Proteomes" id="UP000253741"/>
    </source>
</evidence>
<dbReference type="AlphaFoldDB" id="A0A370B3F2"/>
<comment type="caution">
    <text evidence="3">The sequence shown here is derived from an EMBL/GenBank/DDBJ whole genome shotgun (WGS) entry which is preliminary data.</text>
</comment>
<organism evidence="3 4">
    <name type="scientific">Streptomyces corynorhini</name>
    <dbReference type="NCBI Taxonomy" id="2282652"/>
    <lineage>
        <taxon>Bacteria</taxon>
        <taxon>Bacillati</taxon>
        <taxon>Actinomycetota</taxon>
        <taxon>Actinomycetes</taxon>
        <taxon>Kitasatosporales</taxon>
        <taxon>Streptomycetaceae</taxon>
        <taxon>Streptomyces</taxon>
    </lineage>
</organism>
<dbReference type="InterPro" id="IPR003594">
    <property type="entry name" value="HATPase_dom"/>
</dbReference>
<name>A0A370B3F2_9ACTN</name>
<dbReference type="CDD" id="cd16936">
    <property type="entry name" value="HATPase_RsbW-like"/>
    <property type="match status" value="1"/>
</dbReference>
<reference evidence="3 4" key="1">
    <citation type="submission" date="2018-07" db="EMBL/GenBank/DDBJ databases">
        <title>Streptomyces species from bats.</title>
        <authorList>
            <person name="Dunlap C."/>
        </authorList>
    </citation>
    <scope>NUCLEOTIDE SEQUENCE [LARGE SCALE GENOMIC DNA]</scope>
    <source>
        <strain evidence="3 4">AC230</strain>
    </source>
</reference>
<dbReference type="GO" id="GO:0005524">
    <property type="term" value="F:ATP binding"/>
    <property type="evidence" value="ECO:0007669"/>
    <property type="project" value="UniProtKB-KW"/>
</dbReference>
<evidence type="ECO:0000313" key="3">
    <source>
        <dbReference type="EMBL" id="RDG36387.1"/>
    </source>
</evidence>
<sequence length="209" mass="22372">MCSCGETRPRVRCVLPFVADPGQLHTLRRVVRDQLKTWGASVLADEAQLAVTELATNVTKHVGRGVPATLLMESRGDGLRIEMHDTSHAMPTLKYAGCGDECGRGLHLLASVAAAWGTTMTATGKAVWCEFPLGQAGRQCLRTYRASTVLGAYRTLPGAPTGPDQSRRPAAEECATVLIADLLHWLAAHGADLDAVLDRAQTHYEAEAA</sequence>
<keyword evidence="1" id="KW-0418">Kinase</keyword>
<dbReference type="Gene3D" id="3.30.565.10">
    <property type="entry name" value="Histidine kinase-like ATPase, C-terminal domain"/>
    <property type="match status" value="1"/>
</dbReference>
<keyword evidence="1" id="KW-0723">Serine/threonine-protein kinase</keyword>
<gene>
    <name evidence="3" type="ORF">DVH02_20260</name>
</gene>
<dbReference type="InterPro" id="IPR050267">
    <property type="entry name" value="Anti-sigma-factor_SerPK"/>
</dbReference>
<dbReference type="GO" id="GO:0004674">
    <property type="term" value="F:protein serine/threonine kinase activity"/>
    <property type="evidence" value="ECO:0007669"/>
    <property type="project" value="UniProtKB-KW"/>
</dbReference>
<keyword evidence="1" id="KW-0808">Transferase</keyword>
<feature type="domain" description="Histidine kinase/HSP90-like ATPase" evidence="2">
    <location>
        <begin position="17"/>
        <end position="127"/>
    </location>
</feature>
<dbReference type="EMBL" id="QQNA01000159">
    <property type="protein sequence ID" value="RDG36387.1"/>
    <property type="molecule type" value="Genomic_DNA"/>
</dbReference>
<dbReference type="Pfam" id="PF13581">
    <property type="entry name" value="HATPase_c_2"/>
    <property type="match status" value="1"/>
</dbReference>
<evidence type="ECO:0000256" key="1">
    <source>
        <dbReference type="ARBA" id="ARBA00022527"/>
    </source>
</evidence>
<keyword evidence="3" id="KW-0547">Nucleotide-binding</keyword>
<dbReference type="OrthoDB" id="3211521at2"/>
<dbReference type="PANTHER" id="PTHR35526">
    <property type="entry name" value="ANTI-SIGMA-F FACTOR RSBW-RELATED"/>
    <property type="match status" value="1"/>
</dbReference>
<protein>
    <submittedName>
        <fullName evidence="3">ATP-binding protein</fullName>
    </submittedName>
</protein>
<dbReference type="Proteomes" id="UP000253741">
    <property type="component" value="Unassembled WGS sequence"/>
</dbReference>
<keyword evidence="3" id="KW-0067">ATP-binding</keyword>
<dbReference type="SUPFAM" id="SSF55874">
    <property type="entry name" value="ATPase domain of HSP90 chaperone/DNA topoisomerase II/histidine kinase"/>
    <property type="match status" value="1"/>
</dbReference>
<keyword evidence="4" id="KW-1185">Reference proteome</keyword>
<dbReference type="PANTHER" id="PTHR35526:SF3">
    <property type="entry name" value="ANTI-SIGMA-F FACTOR RSBW"/>
    <property type="match status" value="1"/>
</dbReference>
<accession>A0A370B3F2</accession>
<evidence type="ECO:0000259" key="2">
    <source>
        <dbReference type="Pfam" id="PF13581"/>
    </source>
</evidence>